<gene>
    <name evidence="2" type="ORF">SPHA_43906</name>
</gene>
<dbReference type="AlphaFoldDB" id="A0A812CZT7"/>
<name>A0A812CZT7_ACAPH</name>
<keyword evidence="1" id="KW-1133">Transmembrane helix</keyword>
<feature type="transmembrane region" description="Helical" evidence="1">
    <location>
        <begin position="102"/>
        <end position="123"/>
    </location>
</feature>
<feature type="transmembrane region" description="Helical" evidence="1">
    <location>
        <begin position="6"/>
        <end position="31"/>
    </location>
</feature>
<organism evidence="2 3">
    <name type="scientific">Acanthosepion pharaonis</name>
    <name type="common">Pharaoh cuttlefish</name>
    <name type="synonym">Sepia pharaonis</name>
    <dbReference type="NCBI Taxonomy" id="158019"/>
    <lineage>
        <taxon>Eukaryota</taxon>
        <taxon>Metazoa</taxon>
        <taxon>Spiralia</taxon>
        <taxon>Lophotrochozoa</taxon>
        <taxon>Mollusca</taxon>
        <taxon>Cephalopoda</taxon>
        <taxon>Coleoidea</taxon>
        <taxon>Decapodiformes</taxon>
        <taxon>Sepiida</taxon>
        <taxon>Sepiina</taxon>
        <taxon>Sepiidae</taxon>
        <taxon>Acanthosepion</taxon>
    </lineage>
</organism>
<sequence>MDLIVFFIFLLYIFPLPFLFTFFVIHSFFILRFPLFFHSFFCHVFVKLHSVQIDDHTIPTSQLELGRLWLVRLSFFLYSSFFFLCLLAFIMPSFFYVLRFLYFFYSLIIHSFFFYSMISFFPLLFSFCQIFHKISFLFPAFFILYSFFLSA</sequence>
<keyword evidence="1" id="KW-0812">Transmembrane</keyword>
<keyword evidence="3" id="KW-1185">Reference proteome</keyword>
<keyword evidence="1" id="KW-0472">Membrane</keyword>
<comment type="caution">
    <text evidence="2">The sequence shown here is derived from an EMBL/GenBank/DDBJ whole genome shotgun (WGS) entry which is preliminary data.</text>
</comment>
<feature type="transmembrane region" description="Helical" evidence="1">
    <location>
        <begin position="130"/>
        <end position="148"/>
    </location>
</feature>
<evidence type="ECO:0000256" key="1">
    <source>
        <dbReference type="SAM" id="Phobius"/>
    </source>
</evidence>
<dbReference type="Proteomes" id="UP000597762">
    <property type="component" value="Unassembled WGS sequence"/>
</dbReference>
<accession>A0A812CZT7</accession>
<evidence type="ECO:0000313" key="2">
    <source>
        <dbReference type="EMBL" id="CAE1283167.1"/>
    </source>
</evidence>
<evidence type="ECO:0000313" key="3">
    <source>
        <dbReference type="Proteomes" id="UP000597762"/>
    </source>
</evidence>
<dbReference type="EMBL" id="CAHIKZ030002224">
    <property type="protein sequence ID" value="CAE1283167.1"/>
    <property type="molecule type" value="Genomic_DNA"/>
</dbReference>
<reference evidence="2" key="1">
    <citation type="submission" date="2021-01" db="EMBL/GenBank/DDBJ databases">
        <authorList>
            <person name="Li R."/>
            <person name="Bekaert M."/>
        </authorList>
    </citation>
    <scope>NUCLEOTIDE SEQUENCE</scope>
    <source>
        <strain evidence="2">Farmed</strain>
    </source>
</reference>
<proteinExistence type="predicted"/>
<protein>
    <submittedName>
        <fullName evidence="2">Uncharacterized protein</fullName>
    </submittedName>
</protein>
<feature type="transmembrane region" description="Helical" evidence="1">
    <location>
        <begin position="75"/>
        <end position="96"/>
    </location>
</feature>